<feature type="region of interest" description="Disordered" evidence="1">
    <location>
        <begin position="1"/>
        <end position="26"/>
    </location>
</feature>
<comment type="caution">
    <text evidence="2">The sequence shown here is derived from an EMBL/GenBank/DDBJ whole genome shotgun (WGS) entry which is preliminary data.</text>
</comment>
<proteinExistence type="predicted"/>
<feature type="compositionally biased region" description="Basic and acidic residues" evidence="1">
    <location>
        <begin position="1"/>
        <end position="22"/>
    </location>
</feature>
<evidence type="ECO:0000256" key="1">
    <source>
        <dbReference type="SAM" id="MobiDB-lite"/>
    </source>
</evidence>
<feature type="region of interest" description="Disordered" evidence="1">
    <location>
        <begin position="52"/>
        <end position="71"/>
    </location>
</feature>
<accession>A0A5B7CVV3</accession>
<dbReference type="AlphaFoldDB" id="A0A5B7CVV3"/>
<dbReference type="EMBL" id="VSRR010000241">
    <property type="protein sequence ID" value="MPC12854.1"/>
    <property type="molecule type" value="Genomic_DNA"/>
</dbReference>
<gene>
    <name evidence="2" type="ORF">E2C01_005568</name>
</gene>
<evidence type="ECO:0000313" key="2">
    <source>
        <dbReference type="EMBL" id="MPC12854.1"/>
    </source>
</evidence>
<protein>
    <submittedName>
        <fullName evidence="2">Uncharacterized protein</fullName>
    </submittedName>
</protein>
<name>A0A5B7CVV3_PORTR</name>
<organism evidence="2 3">
    <name type="scientific">Portunus trituberculatus</name>
    <name type="common">Swimming crab</name>
    <name type="synonym">Neptunus trituberculatus</name>
    <dbReference type="NCBI Taxonomy" id="210409"/>
    <lineage>
        <taxon>Eukaryota</taxon>
        <taxon>Metazoa</taxon>
        <taxon>Ecdysozoa</taxon>
        <taxon>Arthropoda</taxon>
        <taxon>Crustacea</taxon>
        <taxon>Multicrustacea</taxon>
        <taxon>Malacostraca</taxon>
        <taxon>Eumalacostraca</taxon>
        <taxon>Eucarida</taxon>
        <taxon>Decapoda</taxon>
        <taxon>Pleocyemata</taxon>
        <taxon>Brachyura</taxon>
        <taxon>Eubrachyura</taxon>
        <taxon>Portunoidea</taxon>
        <taxon>Portunidae</taxon>
        <taxon>Portuninae</taxon>
        <taxon>Portunus</taxon>
    </lineage>
</organism>
<keyword evidence="3" id="KW-1185">Reference proteome</keyword>
<evidence type="ECO:0000313" key="3">
    <source>
        <dbReference type="Proteomes" id="UP000324222"/>
    </source>
</evidence>
<sequence length="92" mass="10215">MKEAHSQEEKGRNEKSPHDYKNKVSRLPDAQEHCDVSKLLWFMWELPGAVELSQAPPPPRPWAGGGRGGAGRGRVCGLQECVHLPPAPPRLR</sequence>
<reference evidence="2 3" key="1">
    <citation type="submission" date="2019-05" db="EMBL/GenBank/DDBJ databases">
        <title>Another draft genome of Portunus trituberculatus and its Hox gene families provides insights of decapod evolution.</title>
        <authorList>
            <person name="Jeong J.-H."/>
            <person name="Song I."/>
            <person name="Kim S."/>
            <person name="Choi T."/>
            <person name="Kim D."/>
            <person name="Ryu S."/>
            <person name="Kim W."/>
        </authorList>
    </citation>
    <scope>NUCLEOTIDE SEQUENCE [LARGE SCALE GENOMIC DNA]</scope>
    <source>
        <tissue evidence="2">Muscle</tissue>
    </source>
</reference>
<dbReference type="Proteomes" id="UP000324222">
    <property type="component" value="Unassembled WGS sequence"/>
</dbReference>